<accession>A0ABT4LEX0</accession>
<dbReference type="InterPro" id="IPR003781">
    <property type="entry name" value="CoA-bd"/>
</dbReference>
<dbReference type="Proteomes" id="UP001069802">
    <property type="component" value="Unassembled WGS sequence"/>
</dbReference>
<dbReference type="EMBL" id="JAPWGY010000001">
    <property type="protein sequence ID" value="MCZ4279658.1"/>
    <property type="molecule type" value="Genomic_DNA"/>
</dbReference>
<dbReference type="InterPro" id="IPR036291">
    <property type="entry name" value="NAD(P)-bd_dom_sf"/>
</dbReference>
<reference evidence="2" key="1">
    <citation type="submission" date="2022-12" db="EMBL/GenBank/DDBJ databases">
        <title>Bacterial isolates from different developmental stages of Nematostella vectensis.</title>
        <authorList>
            <person name="Fraune S."/>
        </authorList>
    </citation>
    <scope>NUCLEOTIDE SEQUENCE</scope>
    <source>
        <strain evidence="2">G21630-S1</strain>
    </source>
</reference>
<dbReference type="Gene3D" id="3.40.50.720">
    <property type="entry name" value="NAD(P)-binding Rossmann-like Domain"/>
    <property type="match status" value="1"/>
</dbReference>
<sequence>MDHNHAGDSYSDDYLRKILQETRNIALVGASDKPHRASNSVFGFLLQQGYDVFPVNPALAGSGVRSQGGAPCLIWGRSCHASLASLKASGQDIDMVDVFRSSDAALEVTKEAIAVGAKVVWMQLEIVNHEAAALAEAAGLKVVMNRCPAIEIPRLAGLGLL</sequence>
<evidence type="ECO:0000259" key="1">
    <source>
        <dbReference type="SMART" id="SM00881"/>
    </source>
</evidence>
<comment type="caution">
    <text evidence="2">The sequence shown here is derived from an EMBL/GenBank/DDBJ whole genome shotgun (WGS) entry which is preliminary data.</text>
</comment>
<dbReference type="PANTHER" id="PTHR33303:SF2">
    <property type="entry name" value="COA-BINDING DOMAIN-CONTAINING PROTEIN"/>
    <property type="match status" value="1"/>
</dbReference>
<dbReference type="PANTHER" id="PTHR33303">
    <property type="entry name" value="CYTOPLASMIC PROTEIN-RELATED"/>
    <property type="match status" value="1"/>
</dbReference>
<dbReference type="RefSeq" id="WP_269421858.1">
    <property type="nucleotide sequence ID" value="NZ_JAPWGY010000001.1"/>
</dbReference>
<evidence type="ECO:0000313" key="2">
    <source>
        <dbReference type="EMBL" id="MCZ4279658.1"/>
    </source>
</evidence>
<keyword evidence="3" id="KW-1185">Reference proteome</keyword>
<dbReference type="SMART" id="SM00881">
    <property type="entry name" value="CoA_binding"/>
    <property type="match status" value="1"/>
</dbReference>
<name>A0ABT4LEX0_9PROT</name>
<dbReference type="Pfam" id="PF13380">
    <property type="entry name" value="CoA_binding_2"/>
    <property type="match status" value="1"/>
</dbReference>
<protein>
    <submittedName>
        <fullName evidence="2">CoA-binding protein</fullName>
    </submittedName>
</protein>
<proteinExistence type="predicted"/>
<organism evidence="2 3">
    <name type="scientific">Kiloniella laminariae</name>
    <dbReference type="NCBI Taxonomy" id="454162"/>
    <lineage>
        <taxon>Bacteria</taxon>
        <taxon>Pseudomonadati</taxon>
        <taxon>Pseudomonadota</taxon>
        <taxon>Alphaproteobacteria</taxon>
        <taxon>Rhodospirillales</taxon>
        <taxon>Kiloniellaceae</taxon>
        <taxon>Kiloniella</taxon>
    </lineage>
</organism>
<feature type="domain" description="CoA-binding" evidence="1">
    <location>
        <begin position="19"/>
        <end position="126"/>
    </location>
</feature>
<evidence type="ECO:0000313" key="3">
    <source>
        <dbReference type="Proteomes" id="UP001069802"/>
    </source>
</evidence>
<dbReference type="SUPFAM" id="SSF51735">
    <property type="entry name" value="NAD(P)-binding Rossmann-fold domains"/>
    <property type="match status" value="1"/>
</dbReference>
<gene>
    <name evidence="2" type="ORF">O4H49_02635</name>
</gene>